<keyword evidence="1" id="KW-0472">Membrane</keyword>
<evidence type="ECO:0000256" key="1">
    <source>
        <dbReference type="SAM" id="Phobius"/>
    </source>
</evidence>
<proteinExistence type="predicted"/>
<feature type="transmembrane region" description="Helical" evidence="1">
    <location>
        <begin position="29"/>
        <end position="50"/>
    </location>
</feature>
<sequence length="281" mass="31597">MNRFSFNNYRPAPSVIPSVSTLGTQPADIAAYALGGMLLVGLIFLVIMYYQRKNVQMNPGPWKFSPTEFPIVIRSDQLATVTQGSFSIVNYLYISGAREQRTNAQPIWRWGIFDPIRNRKPAILASYIPAQEQLLLEFSNVATGDENSTSSIFVPNIVQQRWFHMAFAFEGRTVDIFVNGHHVKSLQLPNVLKQSSDGIQIVGNSGILGQMALWKVTEGRMNEQQAQSDYKETSDTGGKPILPVDFSFSLDMIPKLNFCPGMPWCEDMKGDCKTYVKYDYA</sequence>
<protein>
    <recommendedName>
        <fullName evidence="3">LamG-like jellyroll fold domain-containing protein</fullName>
    </recommendedName>
</protein>
<name>A0A6C0BJE3_9ZZZZ</name>
<keyword evidence="1" id="KW-0812">Transmembrane</keyword>
<accession>A0A6C0BJE3</accession>
<dbReference type="Gene3D" id="2.60.120.200">
    <property type="match status" value="1"/>
</dbReference>
<evidence type="ECO:0008006" key="3">
    <source>
        <dbReference type="Google" id="ProtNLM"/>
    </source>
</evidence>
<keyword evidence="1" id="KW-1133">Transmembrane helix</keyword>
<dbReference type="EMBL" id="MN739162">
    <property type="protein sequence ID" value="QHS91453.1"/>
    <property type="molecule type" value="Genomic_DNA"/>
</dbReference>
<organism evidence="2">
    <name type="scientific">viral metagenome</name>
    <dbReference type="NCBI Taxonomy" id="1070528"/>
    <lineage>
        <taxon>unclassified sequences</taxon>
        <taxon>metagenomes</taxon>
        <taxon>organismal metagenomes</taxon>
    </lineage>
</organism>
<evidence type="ECO:0000313" key="2">
    <source>
        <dbReference type="EMBL" id="QHS91453.1"/>
    </source>
</evidence>
<reference evidence="2" key="1">
    <citation type="journal article" date="2020" name="Nature">
        <title>Giant virus diversity and host interactions through global metagenomics.</title>
        <authorList>
            <person name="Schulz F."/>
            <person name="Roux S."/>
            <person name="Paez-Espino D."/>
            <person name="Jungbluth S."/>
            <person name="Walsh D.A."/>
            <person name="Denef V.J."/>
            <person name="McMahon K.D."/>
            <person name="Konstantinidis K.T."/>
            <person name="Eloe-Fadrosh E.A."/>
            <person name="Kyrpides N.C."/>
            <person name="Woyke T."/>
        </authorList>
    </citation>
    <scope>NUCLEOTIDE SEQUENCE</scope>
    <source>
        <strain evidence="2">GVMAG-M-3300013006-15</strain>
    </source>
</reference>
<dbReference type="SUPFAM" id="SSF49899">
    <property type="entry name" value="Concanavalin A-like lectins/glucanases"/>
    <property type="match status" value="1"/>
</dbReference>
<dbReference type="InterPro" id="IPR013320">
    <property type="entry name" value="ConA-like_dom_sf"/>
</dbReference>
<dbReference type="AlphaFoldDB" id="A0A6C0BJE3"/>